<sequence length="303" mass="32552">MAIVYGDYSKDRIGWFFGRTGWQLGTLAVTSLPVFWAVNTRAWPLVGTLAGAWVLLALLVVVPVRGRPATGWLIASVKYAIGTLTGWTVFRSRAGQGRADDLDRVDLPGVLAGVSIHDGPPHGPHQARVAIIQDTAARTWAVTASVTHPGIGLADPAKRQRLGAGLADLLDVCARTELIDEVLLLVRTVPDDGAERDLWLRRHRRPTSPQLARQVNDDLALALSRASVRTEAFFTLVVPEPRLGREAREAGGGLDGRARVLYGLMAEVEGQLRGGLGMTAVSWLTSPELALAVRTGFAPGDRA</sequence>
<dbReference type="RefSeq" id="WP_006591858.1">
    <property type="nucleotide sequence ID" value="NZ_BAHD01000018.1"/>
</dbReference>
<keyword evidence="1" id="KW-0812">Transmembrane</keyword>
<organism evidence="2 3">
    <name type="scientific">Kineosphaera limosa NBRC 100340</name>
    <dbReference type="NCBI Taxonomy" id="1184609"/>
    <lineage>
        <taxon>Bacteria</taxon>
        <taxon>Bacillati</taxon>
        <taxon>Actinomycetota</taxon>
        <taxon>Actinomycetes</taxon>
        <taxon>Micrococcales</taxon>
        <taxon>Dermatophilaceae</taxon>
        <taxon>Kineosphaera</taxon>
    </lineage>
</organism>
<dbReference type="OrthoDB" id="5169343at2"/>
<dbReference type="eggNOG" id="ENOG502Z9F1">
    <property type="taxonomic scope" value="Bacteria"/>
</dbReference>
<evidence type="ECO:0000313" key="2">
    <source>
        <dbReference type="EMBL" id="GAB95326.1"/>
    </source>
</evidence>
<dbReference type="NCBIfam" id="NF042935">
    <property type="entry name" value="SCO6880_fam"/>
    <property type="match status" value="1"/>
</dbReference>
<reference evidence="2 3" key="1">
    <citation type="submission" date="2012-08" db="EMBL/GenBank/DDBJ databases">
        <title>Whole genome shotgun sequence of Kineosphaera limosa NBRC 100340.</title>
        <authorList>
            <person name="Yoshida I."/>
            <person name="Isaki S."/>
            <person name="Hosoyama A."/>
            <person name="Tsuchikane K."/>
            <person name="Katsumata H."/>
            <person name="Ando Y."/>
            <person name="Ohji S."/>
            <person name="Hamada M."/>
            <person name="Tamura T."/>
            <person name="Yamazoe A."/>
            <person name="Yamazaki S."/>
            <person name="Fujita N."/>
        </authorList>
    </citation>
    <scope>NUCLEOTIDE SEQUENCE [LARGE SCALE GENOMIC DNA]</scope>
    <source>
        <strain evidence="2 3">NBRC 100340</strain>
    </source>
</reference>
<keyword evidence="1" id="KW-0472">Membrane</keyword>
<keyword evidence="3" id="KW-1185">Reference proteome</keyword>
<protein>
    <recommendedName>
        <fullName evidence="4">PrgI family protein</fullName>
    </recommendedName>
</protein>
<dbReference type="Proteomes" id="UP000008366">
    <property type="component" value="Unassembled WGS sequence"/>
</dbReference>
<dbReference type="STRING" id="1184609.KILIM_018_00740"/>
<evidence type="ECO:0000313" key="3">
    <source>
        <dbReference type="Proteomes" id="UP000008366"/>
    </source>
</evidence>
<feature type="transmembrane region" description="Helical" evidence="1">
    <location>
        <begin position="20"/>
        <end position="38"/>
    </location>
</feature>
<accession>K6WNG0</accession>
<dbReference type="EMBL" id="BAHD01000018">
    <property type="protein sequence ID" value="GAB95326.1"/>
    <property type="molecule type" value="Genomic_DNA"/>
</dbReference>
<keyword evidence="1" id="KW-1133">Transmembrane helix</keyword>
<dbReference type="InterPro" id="IPR049978">
    <property type="entry name" value="SCO6880-like"/>
</dbReference>
<feature type="transmembrane region" description="Helical" evidence="1">
    <location>
        <begin position="70"/>
        <end position="90"/>
    </location>
</feature>
<evidence type="ECO:0008006" key="4">
    <source>
        <dbReference type="Google" id="ProtNLM"/>
    </source>
</evidence>
<evidence type="ECO:0000256" key="1">
    <source>
        <dbReference type="SAM" id="Phobius"/>
    </source>
</evidence>
<gene>
    <name evidence="2" type="ORF">KILIM_018_00740</name>
</gene>
<comment type="caution">
    <text evidence="2">The sequence shown here is derived from an EMBL/GenBank/DDBJ whole genome shotgun (WGS) entry which is preliminary data.</text>
</comment>
<name>K6WNG0_9MICO</name>
<dbReference type="AlphaFoldDB" id="K6WNG0"/>
<feature type="transmembrane region" description="Helical" evidence="1">
    <location>
        <begin position="45"/>
        <end position="64"/>
    </location>
</feature>
<proteinExistence type="predicted"/>